<dbReference type="Pfam" id="PF13407">
    <property type="entry name" value="Peripla_BP_4"/>
    <property type="match status" value="1"/>
</dbReference>
<sequence length="350" mass="36315">MKSSLERLGRRSFARIRRLRGLSAGSPDSAWLSARLPAALLLLPLLAAAGCSGSAAPAAPPPPRLAALIAPQSDGALAGAIRLGAEAAAKEYGYRLDYVEKAAGRPGAGQAEAAGRALKEGAEALLLDPDSEQQLAEVVKLAHAAGAEVITLSDAYPVSGVASAVTIDNREAGRQAGAAMAELLGGYGRVAVLGADSSAPGYEERHAGVLEELARHPAITVAKGYSCGSSSDGCSEAARQLMDEADGIVALQEQGVLSSARESLRRGASSEVKIVGFGSETEQLELLQDGVIDRLVVQSGFNAGYLGMRQADRLLRGEKPEARVALATKAVSPDSMFWMDNQKLLFPFVK</sequence>
<comment type="subcellular location">
    <subcellularLocation>
        <location evidence="1">Cell envelope</location>
    </subcellularLocation>
</comment>
<feature type="domain" description="Periplasmic binding protein" evidence="2">
    <location>
        <begin position="68"/>
        <end position="319"/>
    </location>
</feature>
<dbReference type="PANTHER" id="PTHR30036:SF8">
    <property type="entry name" value="ABC-TYPE SUGAR TRANSPORT SYSTEM PERIPLASMIC COMPONENT-LIKE PROTEIN"/>
    <property type="match status" value="1"/>
</dbReference>
<dbReference type="InterPro" id="IPR050555">
    <property type="entry name" value="Bact_Solute-Bind_Prot2"/>
</dbReference>
<dbReference type="GO" id="GO:0030288">
    <property type="term" value="C:outer membrane-bounded periplasmic space"/>
    <property type="evidence" value="ECO:0007669"/>
    <property type="project" value="TreeGrafter"/>
</dbReference>
<dbReference type="SUPFAM" id="SSF53822">
    <property type="entry name" value="Periplasmic binding protein-like I"/>
    <property type="match status" value="1"/>
</dbReference>
<evidence type="ECO:0000259" key="2">
    <source>
        <dbReference type="Pfam" id="PF13407"/>
    </source>
</evidence>
<evidence type="ECO:0000256" key="1">
    <source>
        <dbReference type="ARBA" id="ARBA00004196"/>
    </source>
</evidence>
<gene>
    <name evidence="3" type="ORF">B8V81_3466</name>
</gene>
<evidence type="ECO:0000313" key="3">
    <source>
        <dbReference type="EMBL" id="PLT45035.1"/>
    </source>
</evidence>
<dbReference type="RefSeq" id="WP_101808817.1">
    <property type="nucleotide sequence ID" value="NZ_NFEZ01000004.1"/>
</dbReference>
<comment type="caution">
    <text evidence="3">The sequence shown here is derived from an EMBL/GenBank/DDBJ whole genome shotgun (WGS) entry which is preliminary data.</text>
</comment>
<proteinExistence type="predicted"/>
<dbReference type="GO" id="GO:0030246">
    <property type="term" value="F:carbohydrate binding"/>
    <property type="evidence" value="ECO:0007669"/>
    <property type="project" value="TreeGrafter"/>
</dbReference>
<reference evidence="3 4" key="1">
    <citation type="submission" date="2017-05" db="EMBL/GenBank/DDBJ databases">
        <title>Functional genome analysis of Paenibacillus pasadenensis strain R16: insights on endophytic life style and antifungal activity.</title>
        <authorList>
            <person name="Passera A."/>
            <person name="Marcolungo L."/>
            <person name="Casati P."/>
            <person name="Brasca M."/>
            <person name="Quaglino F."/>
            <person name="Delledonne M."/>
        </authorList>
    </citation>
    <scope>NUCLEOTIDE SEQUENCE [LARGE SCALE GENOMIC DNA]</scope>
    <source>
        <strain evidence="3 4">R16</strain>
    </source>
</reference>
<dbReference type="Gene3D" id="3.40.50.2300">
    <property type="match status" value="2"/>
</dbReference>
<evidence type="ECO:0000313" key="4">
    <source>
        <dbReference type="Proteomes" id="UP000234789"/>
    </source>
</evidence>
<keyword evidence="4" id="KW-1185">Reference proteome</keyword>
<dbReference type="PANTHER" id="PTHR30036">
    <property type="entry name" value="D-XYLOSE-BINDING PERIPLASMIC PROTEIN"/>
    <property type="match status" value="1"/>
</dbReference>
<dbReference type="InterPro" id="IPR028082">
    <property type="entry name" value="Peripla_BP_I"/>
</dbReference>
<dbReference type="InterPro" id="IPR025997">
    <property type="entry name" value="SBP_2_dom"/>
</dbReference>
<dbReference type="EMBL" id="NFEZ01000004">
    <property type="protein sequence ID" value="PLT45035.1"/>
    <property type="molecule type" value="Genomic_DNA"/>
</dbReference>
<name>A0A2N5N3W1_9BACL</name>
<protein>
    <submittedName>
        <fullName evidence="3">Ribose ABC transporter, periplasmic ribose-binding protein RbsB</fullName>
    </submittedName>
</protein>
<accession>A0A2N5N3W1</accession>
<dbReference type="AlphaFoldDB" id="A0A2N5N3W1"/>
<dbReference type="Proteomes" id="UP000234789">
    <property type="component" value="Unassembled WGS sequence"/>
</dbReference>
<organism evidence="3 4">
    <name type="scientific">Paenibacillus pasadenensis</name>
    <dbReference type="NCBI Taxonomy" id="217090"/>
    <lineage>
        <taxon>Bacteria</taxon>
        <taxon>Bacillati</taxon>
        <taxon>Bacillota</taxon>
        <taxon>Bacilli</taxon>
        <taxon>Bacillales</taxon>
        <taxon>Paenibacillaceae</taxon>
        <taxon>Paenibacillus</taxon>
    </lineage>
</organism>